<proteinExistence type="predicted"/>
<dbReference type="EMBL" id="JARBHB010000007">
    <property type="protein sequence ID" value="KAJ8878985.1"/>
    <property type="molecule type" value="Genomic_DNA"/>
</dbReference>
<reference evidence="1 2" key="1">
    <citation type="submission" date="2023-02" db="EMBL/GenBank/DDBJ databases">
        <title>LHISI_Scaffold_Assembly.</title>
        <authorList>
            <person name="Stuart O.P."/>
            <person name="Cleave R."/>
            <person name="Magrath M.J.L."/>
            <person name="Mikheyev A.S."/>
        </authorList>
    </citation>
    <scope>NUCLEOTIDE SEQUENCE [LARGE SCALE GENOMIC DNA]</scope>
    <source>
        <strain evidence="1">Daus_M_001</strain>
        <tissue evidence="1">Leg muscle</tissue>
    </source>
</reference>
<accession>A0ABQ9H3W3</accession>
<keyword evidence="2" id="KW-1185">Reference proteome</keyword>
<name>A0ABQ9H3W3_9NEOP</name>
<dbReference type="Proteomes" id="UP001159363">
    <property type="component" value="Chromosome 6"/>
</dbReference>
<organism evidence="1 2">
    <name type="scientific">Dryococelus australis</name>
    <dbReference type="NCBI Taxonomy" id="614101"/>
    <lineage>
        <taxon>Eukaryota</taxon>
        <taxon>Metazoa</taxon>
        <taxon>Ecdysozoa</taxon>
        <taxon>Arthropoda</taxon>
        <taxon>Hexapoda</taxon>
        <taxon>Insecta</taxon>
        <taxon>Pterygota</taxon>
        <taxon>Neoptera</taxon>
        <taxon>Polyneoptera</taxon>
        <taxon>Phasmatodea</taxon>
        <taxon>Verophasmatodea</taxon>
        <taxon>Anareolatae</taxon>
        <taxon>Phasmatidae</taxon>
        <taxon>Eurycanthinae</taxon>
        <taxon>Dryococelus</taxon>
    </lineage>
</organism>
<comment type="caution">
    <text evidence="1">The sequence shown here is derived from an EMBL/GenBank/DDBJ whole genome shotgun (WGS) entry which is preliminary data.</text>
</comment>
<sequence length="287" mass="32154">MKQPVVTSENVIQLRQMLDTTKANIKALHSMWQQTDTWDSFIIYLDSKTKLEWEIHSSITSAVLWRDCNGKLDSHVGKASDGYPPGVHQSQTDTLVTTRANDSCVVCNDSHVVKDKKLCINCLSPNHMIKQCKSRGCMPSAPQGSYCTLKETRMSHVLLATAKVSVKDRLGKLHVCCALLGIVLTTTHSINIEFLSIHTSYKGKLTCLVLPQVTNVKLADNQFHSLGDIDLLIGAEVFLNFLKLENINMKDCLTYRTPNWDISYLEEYTPPTSKVMSDNQAIPISLR</sequence>
<protein>
    <submittedName>
        <fullName evidence="1">Uncharacterized protein</fullName>
    </submittedName>
</protein>
<evidence type="ECO:0000313" key="2">
    <source>
        <dbReference type="Proteomes" id="UP001159363"/>
    </source>
</evidence>
<evidence type="ECO:0000313" key="1">
    <source>
        <dbReference type="EMBL" id="KAJ8878985.1"/>
    </source>
</evidence>
<gene>
    <name evidence="1" type="ORF">PR048_019591</name>
</gene>